<proteinExistence type="predicted"/>
<comment type="caution">
    <text evidence="1">The sequence shown here is derived from an EMBL/GenBank/DDBJ whole genome shotgun (WGS) entry which is preliminary data.</text>
</comment>
<protein>
    <submittedName>
        <fullName evidence="1">Uncharacterized protein</fullName>
    </submittedName>
</protein>
<dbReference type="AlphaFoldDB" id="A0A2M8LIB7"/>
<organism evidence="1 2">
    <name type="scientific">Candidatus Uhrbacteria bacterium CG10_big_fil_rev_8_21_14_0_10_48_16</name>
    <dbReference type="NCBI Taxonomy" id="1975038"/>
    <lineage>
        <taxon>Bacteria</taxon>
        <taxon>Candidatus Uhriibacteriota</taxon>
    </lineage>
</organism>
<evidence type="ECO:0000313" key="1">
    <source>
        <dbReference type="EMBL" id="PJE77146.1"/>
    </source>
</evidence>
<reference evidence="2" key="1">
    <citation type="submission" date="2017-09" db="EMBL/GenBank/DDBJ databases">
        <title>Depth-based differentiation of microbial function through sediment-hosted aquifers and enrichment of novel symbionts in the deep terrestrial subsurface.</title>
        <authorList>
            <person name="Probst A.J."/>
            <person name="Ladd B."/>
            <person name="Jarett J.K."/>
            <person name="Geller-Mcgrath D.E."/>
            <person name="Sieber C.M.K."/>
            <person name="Emerson J.B."/>
            <person name="Anantharaman K."/>
            <person name="Thomas B.C."/>
            <person name="Malmstrom R."/>
            <person name="Stieglmeier M."/>
            <person name="Klingl A."/>
            <person name="Woyke T."/>
            <person name="Ryan C.M."/>
            <person name="Banfield J.F."/>
        </authorList>
    </citation>
    <scope>NUCLEOTIDE SEQUENCE [LARGE SCALE GENOMIC DNA]</scope>
</reference>
<dbReference type="EMBL" id="PFEU01000006">
    <property type="protein sequence ID" value="PJE77146.1"/>
    <property type="molecule type" value="Genomic_DNA"/>
</dbReference>
<dbReference type="Proteomes" id="UP000231436">
    <property type="component" value="Unassembled WGS sequence"/>
</dbReference>
<name>A0A2M8LIB7_9BACT</name>
<sequence length="204" mass="23750">MKGERYRPPVPEQWREEILEDVERIKTIPEPVLKRGPIYETRTKMGKVLQCETYEIDLEEARKAENEGIPGLNIGNQRLYLIAKDSSDHVVGIRTTSLFHLQNKIDARSIIKVIHKGGGYATPIDEAFQQQLQDIANRHQMPVVWYVTNQNLERLEEYRTERSVNKQILRNMEQEQERWQALYGDGGKFGIVKGKKTFTPTTKQ</sequence>
<gene>
    <name evidence="1" type="ORF">COV05_00860</name>
</gene>
<evidence type="ECO:0000313" key="2">
    <source>
        <dbReference type="Proteomes" id="UP000231436"/>
    </source>
</evidence>
<accession>A0A2M8LIB7</accession>